<evidence type="ECO:0000313" key="6">
    <source>
        <dbReference type="EMBL" id="GAA3131624.1"/>
    </source>
</evidence>
<keyword evidence="3" id="KW-0597">Phosphoprotein</keyword>
<sequence>MTGDVRRIGSGTVRGGGRPDPAGRQGGHRGSGLHGTASEGPGAPAGPPEARVLAGRVHEAIESQSRRTPDRIAVVAGTSRIGYAELDRRADGIARALTGRGIGRGHLVGVCLERDEWLIPALVGVWKAGAAYVPLDPAYPAERLRFMAEDSGVAAVLTSAALRRTATLTGAEAVLVGEAAPDGEAVRTAGDPGDAAYVIYTSGSTGTPKGVVVEHRNVVNLLRWEASAYTAEELGGTLAASSICFDASISQLFLPLVTGGTVILADNLLALPSLPARDEVTMINGVPSALAALLREPLPEGVRTVISGGEALTGALVRRIYANPGVRRVVNLYGPTECTMACTFAEVSRDHEGEPPLGGPMAGAVLTVRDAAGNPVPDGEPGELWIGGPGVARGYLGRESEAFRTEPDGSRVYRSGDLVRRVGGELRYAGRADDQVKIRGYRVEPGEVEAALSRHPAVRGAVVLAATDDDGISYLVGHVAASGVDEQRLRDWLRARLPEHLVPTRIGVAEELPLAPNGKVDRAALPRLGASRSAGAAPVAPRTDDERLVAEVVAEVLGLPEVGVHDRFADLGGHSLAAAKVVTELSRRLGRTVPLAAFLTEPTAAGLAARMRQAGPEPVRRSGRTRYPLTGMQREFWTLRQLHPDSPVTTLAVRLRVRDLPGTARLRAALDAVVRRHEVLRSTVAVGEDGVPYAVVHPPAPVPLVEHDAGEDPEKVARAAASHVFDVTGEVPLLRADLCRLGGAEAELVVVVDHLAFDGGSVGVLMAELAAGLAGEPVAGPAVQVGDVAVREQQERPDLERLREFWRTELAGAPTADPAPADLTADRVIRPLPEEFTAGVDALARECGATPFGVYLAALALAGGEPDTLVGAVAARRARPELAGVIGPLVDTLPVRLRPAGAPTFRDLVRQAAAATTRALVHQEVPPSELPRSPVLLAMQHAEVPVRLGGLELLTELGSGAAGHELGVLVNRTAAGTELQLEYGTALLDAAEAEAYLDRLVRLLRCALADPDRPPAAFELVTPDERAALLAAAAGPEPPEDPPTVPRALAARTAGTAVVGPDGASLSYAELDDWSGRAAAALREHGVAPGEVVGVCLPRDHLMPAALLAVWRAGAAYLPLDPEHPAERLRLLAEDAGVRTVLTRGGAAPSGLPALDLDRLVAAPGAPGELPEVRAGDLAYVLHTSGSTGTPKGVEITHGSLASLVAGTAAALRLGPGDVQPAVAPLAFDASASELWSVLAAGGTCVVVDRATAVDGHALAELIAACGATVVDLVPTAYRMLLAAGWAGDPAIRAVVGGEALDPALAGQILARVGELWNAYGPTEATVTSTLHRVRPHETGRVPIGRPMPGERAYVVDSELRLVPPGAVGELLLGGAGVARGYRGRPDLTAAAFTDDPFVPGGRCYRTGDLVRWRPDGTLEFHGRKDHQVKVRGYRIEPGEIEAVLHEVAQGAVAVAGQGAQAHLVGYVVPETADLAAVERHVRSRLPGHMVPRRWVALPELPTLPNGKTDRNALPEPADDPQAGRVPPATDAEHLVAAVWAAVLERPAVWADDDFFALGGHSFAATRVAGRLRETLGLAVPVRLLFERPVLADFAAGLEELLMDELTDGSDA</sequence>
<dbReference type="InterPro" id="IPR036736">
    <property type="entry name" value="ACP-like_sf"/>
</dbReference>
<dbReference type="SUPFAM" id="SSF47336">
    <property type="entry name" value="ACP-like"/>
    <property type="match status" value="2"/>
</dbReference>
<dbReference type="Gene3D" id="1.10.1200.10">
    <property type="entry name" value="ACP-like"/>
    <property type="match status" value="2"/>
</dbReference>
<dbReference type="InterPro" id="IPR020806">
    <property type="entry name" value="PKS_PP-bd"/>
</dbReference>
<dbReference type="PROSITE" id="PS50075">
    <property type="entry name" value="CARRIER"/>
    <property type="match status" value="2"/>
</dbReference>
<dbReference type="InterPro" id="IPR042099">
    <property type="entry name" value="ANL_N_sf"/>
</dbReference>
<feature type="region of interest" description="Disordered" evidence="4">
    <location>
        <begin position="1"/>
        <end position="49"/>
    </location>
</feature>
<dbReference type="InterPro" id="IPR000873">
    <property type="entry name" value="AMP-dep_synth/lig_dom"/>
</dbReference>
<feature type="domain" description="Carrier" evidence="5">
    <location>
        <begin position="1527"/>
        <end position="1602"/>
    </location>
</feature>
<reference evidence="7" key="1">
    <citation type="journal article" date="2019" name="Int. J. Syst. Evol. Microbiol.">
        <title>The Global Catalogue of Microorganisms (GCM) 10K type strain sequencing project: providing services to taxonomists for standard genome sequencing and annotation.</title>
        <authorList>
            <consortium name="The Broad Institute Genomics Platform"/>
            <consortium name="The Broad Institute Genome Sequencing Center for Infectious Disease"/>
            <person name="Wu L."/>
            <person name="Ma J."/>
        </authorList>
    </citation>
    <scope>NUCLEOTIDE SEQUENCE [LARGE SCALE GENOMIC DNA]</scope>
    <source>
        <strain evidence="7">JCM 9373</strain>
    </source>
</reference>
<feature type="compositionally biased region" description="Gly residues" evidence="4">
    <location>
        <begin position="12"/>
        <end position="33"/>
    </location>
</feature>
<dbReference type="Proteomes" id="UP001500320">
    <property type="component" value="Unassembled WGS sequence"/>
</dbReference>
<dbReference type="Gene3D" id="2.30.38.10">
    <property type="entry name" value="Luciferase, Domain 3"/>
    <property type="match status" value="1"/>
</dbReference>
<dbReference type="PANTHER" id="PTHR45527:SF1">
    <property type="entry name" value="FATTY ACID SYNTHASE"/>
    <property type="match status" value="1"/>
</dbReference>
<dbReference type="PANTHER" id="PTHR45527">
    <property type="entry name" value="NONRIBOSOMAL PEPTIDE SYNTHETASE"/>
    <property type="match status" value="1"/>
</dbReference>
<dbReference type="InterPro" id="IPR009081">
    <property type="entry name" value="PP-bd_ACP"/>
</dbReference>
<keyword evidence="7" id="KW-1185">Reference proteome</keyword>
<name>A0ABP6N4E2_9ACTN</name>
<dbReference type="SUPFAM" id="SSF56801">
    <property type="entry name" value="Acetyl-CoA synthetase-like"/>
    <property type="match status" value="2"/>
</dbReference>
<dbReference type="InterPro" id="IPR023213">
    <property type="entry name" value="CAT-like_dom_sf"/>
</dbReference>
<feature type="domain" description="Carrier" evidence="5">
    <location>
        <begin position="540"/>
        <end position="615"/>
    </location>
</feature>
<dbReference type="RefSeq" id="WP_344858574.1">
    <property type="nucleotide sequence ID" value="NZ_BAAAUT010000015.1"/>
</dbReference>
<dbReference type="InterPro" id="IPR025110">
    <property type="entry name" value="AMP-bd_C"/>
</dbReference>
<comment type="cofactor">
    <cofactor evidence="1">
        <name>pantetheine 4'-phosphate</name>
        <dbReference type="ChEBI" id="CHEBI:47942"/>
    </cofactor>
</comment>
<dbReference type="InterPro" id="IPR010071">
    <property type="entry name" value="AA_adenyl_dom"/>
</dbReference>
<comment type="caution">
    <text evidence="6">The sequence shown here is derived from an EMBL/GenBank/DDBJ whole genome shotgun (WGS) entry which is preliminary data.</text>
</comment>
<evidence type="ECO:0000256" key="3">
    <source>
        <dbReference type="ARBA" id="ARBA00022553"/>
    </source>
</evidence>
<dbReference type="EMBL" id="BAAAUT010000015">
    <property type="protein sequence ID" value="GAA3131624.1"/>
    <property type="molecule type" value="Genomic_DNA"/>
</dbReference>
<accession>A0ABP6N4E2</accession>
<dbReference type="Gene3D" id="3.40.50.980">
    <property type="match status" value="2"/>
</dbReference>
<gene>
    <name evidence="6" type="ORF">GCM10010466_22790</name>
</gene>
<evidence type="ECO:0000256" key="1">
    <source>
        <dbReference type="ARBA" id="ARBA00001957"/>
    </source>
</evidence>
<evidence type="ECO:0000256" key="2">
    <source>
        <dbReference type="ARBA" id="ARBA00022450"/>
    </source>
</evidence>
<dbReference type="PROSITE" id="PS00012">
    <property type="entry name" value="PHOSPHOPANTETHEINE"/>
    <property type="match status" value="1"/>
</dbReference>
<dbReference type="Gene3D" id="3.30.300.30">
    <property type="match status" value="2"/>
</dbReference>
<dbReference type="InterPro" id="IPR020845">
    <property type="entry name" value="AMP-binding_CS"/>
</dbReference>
<evidence type="ECO:0000259" key="5">
    <source>
        <dbReference type="PROSITE" id="PS50075"/>
    </source>
</evidence>
<dbReference type="InterPro" id="IPR006162">
    <property type="entry name" value="Ppantetheine_attach_site"/>
</dbReference>
<dbReference type="Pfam" id="PF00668">
    <property type="entry name" value="Condensation"/>
    <property type="match status" value="1"/>
</dbReference>
<dbReference type="InterPro" id="IPR045851">
    <property type="entry name" value="AMP-bd_C_sf"/>
</dbReference>
<protein>
    <recommendedName>
        <fullName evidence="5">Carrier domain-containing protein</fullName>
    </recommendedName>
</protein>
<feature type="region of interest" description="Disordered" evidence="4">
    <location>
        <begin position="1502"/>
        <end position="1526"/>
    </location>
</feature>
<proteinExistence type="predicted"/>
<evidence type="ECO:0000313" key="7">
    <source>
        <dbReference type="Proteomes" id="UP001500320"/>
    </source>
</evidence>
<dbReference type="Gene3D" id="3.40.50.12780">
    <property type="entry name" value="N-terminal domain of ligase-like"/>
    <property type="match status" value="1"/>
</dbReference>
<dbReference type="InterPro" id="IPR001242">
    <property type="entry name" value="Condensation_dom"/>
</dbReference>
<dbReference type="SMART" id="SM00823">
    <property type="entry name" value="PKS_PP"/>
    <property type="match status" value="2"/>
</dbReference>
<dbReference type="Pfam" id="PF00501">
    <property type="entry name" value="AMP-binding"/>
    <property type="match status" value="2"/>
</dbReference>
<dbReference type="CDD" id="cd05930">
    <property type="entry name" value="A_NRPS"/>
    <property type="match status" value="1"/>
</dbReference>
<organism evidence="6 7">
    <name type="scientific">Planomonospora alba</name>
    <dbReference type="NCBI Taxonomy" id="161354"/>
    <lineage>
        <taxon>Bacteria</taxon>
        <taxon>Bacillati</taxon>
        <taxon>Actinomycetota</taxon>
        <taxon>Actinomycetes</taxon>
        <taxon>Streptosporangiales</taxon>
        <taxon>Streptosporangiaceae</taxon>
        <taxon>Planomonospora</taxon>
    </lineage>
</organism>
<dbReference type="Gene3D" id="3.30.559.30">
    <property type="entry name" value="Nonribosomal peptide synthetase, condensation domain"/>
    <property type="match status" value="1"/>
</dbReference>
<dbReference type="PROSITE" id="PS00455">
    <property type="entry name" value="AMP_BINDING"/>
    <property type="match status" value="2"/>
</dbReference>
<dbReference type="Pfam" id="PF00550">
    <property type="entry name" value="PP-binding"/>
    <property type="match status" value="2"/>
</dbReference>
<keyword evidence="2" id="KW-0596">Phosphopantetheine</keyword>
<dbReference type="NCBIfam" id="TIGR01733">
    <property type="entry name" value="AA-adenyl-dom"/>
    <property type="match status" value="2"/>
</dbReference>
<dbReference type="SUPFAM" id="SSF52777">
    <property type="entry name" value="CoA-dependent acyltransferases"/>
    <property type="match status" value="2"/>
</dbReference>
<dbReference type="Gene3D" id="3.30.559.10">
    <property type="entry name" value="Chloramphenicol acetyltransferase-like domain"/>
    <property type="match status" value="1"/>
</dbReference>
<evidence type="ECO:0000256" key="4">
    <source>
        <dbReference type="SAM" id="MobiDB-lite"/>
    </source>
</evidence>
<dbReference type="Pfam" id="PF13193">
    <property type="entry name" value="AMP-binding_C"/>
    <property type="match status" value="1"/>
</dbReference>